<keyword evidence="2" id="KW-0540">Nuclease</keyword>
<name>J5K9G2_9GAMM</name>
<dbReference type="PANTHER" id="PTHR42834:SF1">
    <property type="entry name" value="ENDONUCLEASE_EXONUCLEASE_PHOSPHATASE FAMILY PROTEIN (AFU_ORTHOLOGUE AFUA_3G09210)"/>
    <property type="match status" value="1"/>
</dbReference>
<dbReference type="STRING" id="1123866.NT01SARS_0703"/>
<evidence type="ECO:0000313" key="3">
    <source>
        <dbReference type="Proteomes" id="UP000010305"/>
    </source>
</evidence>
<sequence>MALFFSFPAQSNSSFSVMTLNVNNLFDELDDPKKDDKAYLPIELKQTNKHINSCNRVPVNSWKNECLYLDWDTETKDAKLKNLARDILLYDETGPDILALQEVENINILEQLYRLLEPYGYIDLELLESKDYRGIDTAIISKFEIIDSTLHYIKFSGEFEDKDTRPILDSTILINDKKIKVYNVHFPAGYHDVSMRIDSLNKLKKLLQMHKMPTVALGDFNVNTEEDSELFIYNDQEDLWDVAHLIGCADCKGTYYYSYGKSWSFLDTIFVSKQRNISYDTDSIRLHITEHNAYKDSGKPIRFNAKSKTGVSDHLPMVARIKIN</sequence>
<dbReference type="SUPFAM" id="SSF56219">
    <property type="entry name" value="DNase I-like"/>
    <property type="match status" value="1"/>
</dbReference>
<dbReference type="InterPro" id="IPR036691">
    <property type="entry name" value="Endo/exonu/phosph_ase_sf"/>
</dbReference>
<organism evidence="2 3">
    <name type="scientific">SAR86 cluster bacterium SAR86A</name>
    <dbReference type="NCBI Taxonomy" id="1123866"/>
    <lineage>
        <taxon>Bacteria</taxon>
        <taxon>Pseudomonadati</taxon>
        <taxon>Pseudomonadota</taxon>
        <taxon>Gammaproteobacteria</taxon>
        <taxon>SAR86 cluster</taxon>
    </lineage>
</organism>
<dbReference type="AlphaFoldDB" id="J5K9G2"/>
<keyword evidence="2" id="KW-0255">Endonuclease</keyword>
<proteinExistence type="predicted"/>
<protein>
    <submittedName>
        <fullName evidence="2">Endonuclease/exonuclease/phosphatase family protein</fullName>
    </submittedName>
</protein>
<dbReference type="Proteomes" id="UP000010305">
    <property type="component" value="Unassembled WGS sequence"/>
</dbReference>
<dbReference type="Pfam" id="PF19580">
    <property type="entry name" value="Exo_endo_phos_3"/>
    <property type="match status" value="1"/>
</dbReference>
<evidence type="ECO:0000259" key="1">
    <source>
        <dbReference type="Pfam" id="PF19580"/>
    </source>
</evidence>
<reference evidence="2 3" key="1">
    <citation type="journal article" date="2012" name="ISME J.">
        <title>Genomic insights to SAR86, an abundant and uncultivated marine bacterial lineage.</title>
        <authorList>
            <person name="Dupont C.L."/>
            <person name="Rusch D.B."/>
            <person name="Yooseph S."/>
            <person name="Lombardo M.J."/>
            <person name="Richter R.A."/>
            <person name="Valas R."/>
            <person name="Novotny M."/>
            <person name="Yee-Greenbaum J."/>
            <person name="Selengut J.D."/>
            <person name="Haft D.H."/>
            <person name="Halpern A.L."/>
            <person name="Lasken R.S."/>
            <person name="Nealson K."/>
            <person name="Friedman R."/>
            <person name="Venter J.C."/>
        </authorList>
    </citation>
    <scope>NUCLEOTIDE SEQUENCE [LARGE SCALE GENOMIC DNA]</scope>
</reference>
<keyword evidence="2" id="KW-0378">Hydrolase</keyword>
<dbReference type="InterPro" id="IPR005135">
    <property type="entry name" value="Endo/exonuclease/phosphatase"/>
</dbReference>
<keyword evidence="2" id="KW-0269">Exonuclease</keyword>
<dbReference type="HOGENOM" id="CLU_058239_1_0_6"/>
<dbReference type="Gene3D" id="3.60.10.10">
    <property type="entry name" value="Endonuclease/exonuclease/phosphatase"/>
    <property type="match status" value="1"/>
</dbReference>
<gene>
    <name evidence="2" type="ORF">NT01SARS_0703</name>
</gene>
<dbReference type="GO" id="GO:0004527">
    <property type="term" value="F:exonuclease activity"/>
    <property type="evidence" value="ECO:0007669"/>
    <property type="project" value="UniProtKB-KW"/>
</dbReference>
<dbReference type="GO" id="GO:0004519">
    <property type="term" value="F:endonuclease activity"/>
    <property type="evidence" value="ECO:0007669"/>
    <property type="project" value="UniProtKB-KW"/>
</dbReference>
<dbReference type="PANTHER" id="PTHR42834">
    <property type="entry name" value="ENDONUCLEASE/EXONUCLEASE/PHOSPHATASE FAMILY PROTEIN (AFU_ORTHOLOGUE AFUA_3G09210)"/>
    <property type="match status" value="1"/>
</dbReference>
<feature type="domain" description="Endonuclease/exonuclease/phosphatase" evidence="1">
    <location>
        <begin position="70"/>
        <end position="319"/>
    </location>
</feature>
<evidence type="ECO:0000313" key="2">
    <source>
        <dbReference type="EMBL" id="EJP72208.1"/>
    </source>
</evidence>
<accession>J5K9G2</accession>
<dbReference type="EMBL" id="JH611156">
    <property type="protein sequence ID" value="EJP72208.1"/>
    <property type="molecule type" value="Genomic_DNA"/>
</dbReference>